<evidence type="ECO:0000256" key="10">
    <source>
        <dbReference type="ARBA" id="ARBA00023034"/>
    </source>
</evidence>
<evidence type="ECO:0000256" key="5">
    <source>
        <dbReference type="ARBA" id="ARBA00022676"/>
    </source>
</evidence>
<feature type="domain" description="Glycosyltransferase family 18 catalytic" evidence="14">
    <location>
        <begin position="1"/>
        <end position="90"/>
    </location>
</feature>
<dbReference type="Pfam" id="PF15024">
    <property type="entry name" value="Glyco_transf_18"/>
    <property type="match status" value="1"/>
</dbReference>
<dbReference type="PANTHER" id="PTHR15075:SF6">
    <property type="entry name" value="ALPHA-1,6-MANNOSYLGLYCOPROTEIN 6-BETA-N-ACETYLGLUCOSAMINYLTRANSFERASE B"/>
    <property type="match status" value="1"/>
</dbReference>
<dbReference type="InterPro" id="IPR026116">
    <property type="entry name" value="GT18_cat"/>
</dbReference>
<comment type="pathway">
    <text evidence="2">Protein modification; protein glycosylation.</text>
</comment>
<keyword evidence="5" id="KW-0328">Glycosyltransferase</keyword>
<comment type="catalytic activity">
    <reaction evidence="13">
        <text>N(4)-{beta-D-GlcNAc-(1-&gt;2)-[beta-D-GlcNAc-(1-&gt;4)]-alpha-D-Man-(1-&gt;3)-[beta-D-GlcNAc-(1-&gt;2)-alpha-D-Man-(1-&gt;6)]-beta-D-Man-(1-&gt;4)-beta-D-GlcNAc-(1-&gt;4)-beta-D-GlcNAc}-L-asparaginyl-[protein] + UDP-N-acetyl-alpha-D-glucosamine = N(4)-{beta-D-GlcNAc-(1-&gt;2)-[beta-D-GlcNAc-(1-&gt;4)]-alpha-D-Man-(1-&gt;3)-[beta-D-GlcNAc-(1-&gt;2)-[beta-D-GlcNAc-(1-&gt;6)]-alpha-D-Man-(1-&gt;6)]-beta-D-Man-(1-&gt;4)-beta-D-GlcNAc-(1-&gt;4)-beta-D-GlcNAc}-L-asparaginyl-[protein] + UDP + H(+)</text>
        <dbReference type="Rhea" id="RHEA:16921"/>
        <dbReference type="Rhea" id="RHEA-COMP:14374"/>
        <dbReference type="Rhea" id="RHEA-COMP:14377"/>
        <dbReference type="ChEBI" id="CHEBI:15378"/>
        <dbReference type="ChEBI" id="CHEBI:57705"/>
        <dbReference type="ChEBI" id="CHEBI:58223"/>
        <dbReference type="ChEBI" id="CHEBI:139507"/>
        <dbReference type="ChEBI" id="CHEBI:139510"/>
        <dbReference type="EC" id="2.4.1.155"/>
    </reaction>
</comment>
<keyword evidence="16" id="KW-1185">Reference proteome</keyword>
<evidence type="ECO:0000256" key="13">
    <source>
        <dbReference type="ARBA" id="ARBA00048243"/>
    </source>
</evidence>
<evidence type="ECO:0000256" key="1">
    <source>
        <dbReference type="ARBA" id="ARBA00004323"/>
    </source>
</evidence>
<comment type="subcellular location">
    <subcellularLocation>
        <location evidence="1">Golgi apparatus membrane</location>
        <topology evidence="1">Single-pass type II membrane protein</topology>
    </subcellularLocation>
</comment>
<evidence type="ECO:0000256" key="7">
    <source>
        <dbReference type="ARBA" id="ARBA00022692"/>
    </source>
</evidence>
<dbReference type="EMBL" id="JAHRIP010060120">
    <property type="protein sequence ID" value="MEQ2304754.1"/>
    <property type="molecule type" value="Genomic_DNA"/>
</dbReference>
<feature type="non-terminal residue" evidence="15">
    <location>
        <position position="1"/>
    </location>
</feature>
<accession>A0ABV0ZEV9</accession>
<protein>
    <recommendedName>
        <fullName evidence="4">alpha-1,6-mannosyl-glycoprotein 6-beta-N-acetylglucosaminyltransferase</fullName>
        <ecNumber evidence="4">2.4.1.155</ecNumber>
    </recommendedName>
</protein>
<evidence type="ECO:0000256" key="12">
    <source>
        <dbReference type="ARBA" id="ARBA00023180"/>
    </source>
</evidence>
<gene>
    <name evidence="15" type="ORF">AMECASPLE_030661</name>
</gene>
<evidence type="ECO:0000256" key="6">
    <source>
        <dbReference type="ARBA" id="ARBA00022679"/>
    </source>
</evidence>
<evidence type="ECO:0000256" key="9">
    <source>
        <dbReference type="ARBA" id="ARBA00022989"/>
    </source>
</evidence>
<keyword evidence="8" id="KW-0735">Signal-anchor</keyword>
<dbReference type="EC" id="2.4.1.155" evidence="4"/>
<name>A0ABV0ZEV9_9TELE</name>
<evidence type="ECO:0000256" key="2">
    <source>
        <dbReference type="ARBA" id="ARBA00004922"/>
    </source>
</evidence>
<comment type="similarity">
    <text evidence="3">Belongs to the glycosyltransferase 18 family.</text>
</comment>
<proteinExistence type="inferred from homology"/>
<keyword evidence="7" id="KW-0812">Transmembrane</keyword>
<evidence type="ECO:0000313" key="16">
    <source>
        <dbReference type="Proteomes" id="UP001469553"/>
    </source>
</evidence>
<dbReference type="InterPro" id="IPR052105">
    <property type="entry name" value="MGAT5_Glycosyltransferase"/>
</dbReference>
<keyword evidence="6" id="KW-0808">Transferase</keyword>
<dbReference type="Proteomes" id="UP001469553">
    <property type="component" value="Unassembled WGS sequence"/>
</dbReference>
<organism evidence="15 16">
    <name type="scientific">Ameca splendens</name>
    <dbReference type="NCBI Taxonomy" id="208324"/>
    <lineage>
        <taxon>Eukaryota</taxon>
        <taxon>Metazoa</taxon>
        <taxon>Chordata</taxon>
        <taxon>Craniata</taxon>
        <taxon>Vertebrata</taxon>
        <taxon>Euteleostomi</taxon>
        <taxon>Actinopterygii</taxon>
        <taxon>Neopterygii</taxon>
        <taxon>Teleostei</taxon>
        <taxon>Neoteleostei</taxon>
        <taxon>Acanthomorphata</taxon>
        <taxon>Ovalentaria</taxon>
        <taxon>Atherinomorphae</taxon>
        <taxon>Cyprinodontiformes</taxon>
        <taxon>Goodeidae</taxon>
        <taxon>Ameca</taxon>
    </lineage>
</organism>
<keyword evidence="12" id="KW-0325">Glycoprotein</keyword>
<reference evidence="15 16" key="1">
    <citation type="submission" date="2021-06" db="EMBL/GenBank/DDBJ databases">
        <authorList>
            <person name="Palmer J.M."/>
        </authorList>
    </citation>
    <scope>NUCLEOTIDE SEQUENCE [LARGE SCALE GENOMIC DNA]</scope>
    <source>
        <strain evidence="15 16">AS_MEX2019</strain>
        <tissue evidence="15">Muscle</tissue>
    </source>
</reference>
<keyword evidence="10" id="KW-0333">Golgi apparatus</keyword>
<keyword evidence="9" id="KW-1133">Transmembrane helix</keyword>
<evidence type="ECO:0000259" key="14">
    <source>
        <dbReference type="Pfam" id="PF15024"/>
    </source>
</evidence>
<keyword evidence="11" id="KW-0472">Membrane</keyword>
<dbReference type="PANTHER" id="PTHR15075">
    <property type="entry name" value="ALPHA-MANNOSIDE BETA-1,6-N-ACETYLGLUCOSAMINYLTRANSFERASE"/>
    <property type="match status" value="1"/>
</dbReference>
<evidence type="ECO:0000313" key="15">
    <source>
        <dbReference type="EMBL" id="MEQ2304754.1"/>
    </source>
</evidence>
<sequence length="154" mass="17529">CHIRVIDTFGTEPAYNHEEYATLHGYRTNWGYWNLNARQYMTMFPHTPDNSFMGFVSEELNETEKRSIQQNKVKNMAVVYGKEASMWKLNRHHNCDVTGGGKLYKGSQNALTLLLLLELIPVTHNGGTSLVGFSLHTPSLANLMRSLTELEILL</sequence>
<comment type="caution">
    <text evidence="15">The sequence shown here is derived from an EMBL/GenBank/DDBJ whole genome shotgun (WGS) entry which is preliminary data.</text>
</comment>
<evidence type="ECO:0000256" key="4">
    <source>
        <dbReference type="ARBA" id="ARBA00012671"/>
    </source>
</evidence>
<evidence type="ECO:0000256" key="11">
    <source>
        <dbReference type="ARBA" id="ARBA00023136"/>
    </source>
</evidence>
<evidence type="ECO:0000256" key="8">
    <source>
        <dbReference type="ARBA" id="ARBA00022968"/>
    </source>
</evidence>
<evidence type="ECO:0000256" key="3">
    <source>
        <dbReference type="ARBA" id="ARBA00007477"/>
    </source>
</evidence>